<dbReference type="PANTHER" id="PTHR24223:SF456">
    <property type="entry name" value="MULTIDRUG RESISTANCE-ASSOCIATED PROTEIN LETHAL(2)03659"/>
    <property type="match status" value="1"/>
</dbReference>
<evidence type="ECO:0000259" key="12">
    <source>
        <dbReference type="PROSITE" id="PS50893"/>
    </source>
</evidence>
<evidence type="ECO:0000256" key="10">
    <source>
        <dbReference type="SAM" id="Phobius"/>
    </source>
</evidence>
<feature type="domain" description="ABC transporter" evidence="12">
    <location>
        <begin position="697"/>
        <end position="946"/>
    </location>
</feature>
<dbReference type="Proteomes" id="UP001142055">
    <property type="component" value="Chromosome 1"/>
</dbReference>
<gene>
    <name evidence="14" type="ORF">RDWZM_003781</name>
</gene>
<feature type="chain" id="PRO_5040180671" evidence="11">
    <location>
        <begin position="18"/>
        <end position="972"/>
    </location>
</feature>
<dbReference type="CDD" id="cd03250">
    <property type="entry name" value="ABCC_MRP_domain1"/>
    <property type="match status" value="1"/>
</dbReference>
<dbReference type="FunFam" id="3.40.50.300:FF:000973">
    <property type="entry name" value="Multidrug resistance-associated protein 4"/>
    <property type="match status" value="1"/>
</dbReference>
<dbReference type="GO" id="GO:0140359">
    <property type="term" value="F:ABC-type transporter activity"/>
    <property type="evidence" value="ECO:0007669"/>
    <property type="project" value="InterPro"/>
</dbReference>
<keyword evidence="9 10" id="KW-0472">Membrane</keyword>
<evidence type="ECO:0000256" key="6">
    <source>
        <dbReference type="ARBA" id="ARBA00022741"/>
    </source>
</evidence>
<dbReference type="EMBL" id="JAPWDV010000001">
    <property type="protein sequence ID" value="KAJ6225236.1"/>
    <property type="molecule type" value="Genomic_DNA"/>
</dbReference>
<dbReference type="Gene3D" id="1.20.1560.10">
    <property type="entry name" value="ABC transporter type 1, transmembrane domain"/>
    <property type="match status" value="2"/>
</dbReference>
<feature type="transmembrane region" description="Helical" evidence="10">
    <location>
        <begin position="438"/>
        <end position="459"/>
    </location>
</feature>
<dbReference type="PROSITE" id="PS00211">
    <property type="entry name" value="ABC_TRANSPORTER_1"/>
    <property type="match status" value="2"/>
</dbReference>
<sequence>MYFSFLIYLLLTDSVERFYPETVFVSIALFERLRFSLTWTFPLAISGLYDILSSCDRLNNFLFECQQFTQSTNDKLPIKNIRGPKGVFISNLSTENTKQFSTIKETNKFYLKNITLSVESNQTLSIIGPVGSGKSTLLSTILSEISVKSADRFEVNGTLSYVSQEVFMVTSTIRENILFGRKYDLFRYKKTLEICALEHDLDSFPLGDQCIVGENGFTLSGGQKARINLARALYGDADIYLMDDPFSAVDAHLARHIFQRCFQTFLRDKCVLIATHQLQFIPNSTNILMLDNGTSVAYGSFDTLMANNKLFAEFFNLTKYNISSTQETVLNHSIENVPFSQFKFDRHEEKYVKQSKIDQKLNRYKLINGDEMKLIKHNSSFCGRQSMLSLFWEYLKIGSNGLGSIKIVVLTALLTQFFLYICDHWLSLWNQTSFDRYIFLLVYTLIIIAIVIFAILRSYTFHELCLNASEQFHNRMAKKIIQAPISCFDYMAIGKMLHYFTQDVGILDETLPNALFDLNLAMVQVISIVFKLISFLFEMLRVVCLGRSRIFSHLSTTLEGLITIRANGAQDIFRNRFYSLMNDHTATAFLQLSAGRFFCMVVDSFSFAYIIIVLVILFLSPTSNASLIGHCLSSVFNLIGVTQWALKRSVDSDHWIMSYRNLLMFNAFPDEEDRMYSNHADDDDCRKSWNSNRIEKINMDNLSVYYQPMPELADEATNTINNGRTARFVLKNVNVQFNYGEKIGICGRNGAGKSSLMNALLRFNRHTGTIRFDGIEIDSFILTHLRRNISIIPQYPVIFTGTIRHNLDLFDQFGDDQLWSTLGKVQLRTMVESLPNGLDESISFDSPLFSLGQKQLICLARIMLQDNSLVILDEPTASVDFHTDKLIQSTIRSVFAHCTVITIAHRLDSIIDCDRILVFDNGLLVEDDSPRNLLINESSHLSQLVKQTGPKMSAQLRACVFQHCNEQCTTSS</sequence>
<dbReference type="GO" id="GO:0005524">
    <property type="term" value="F:ATP binding"/>
    <property type="evidence" value="ECO:0007669"/>
    <property type="project" value="UniProtKB-KW"/>
</dbReference>
<evidence type="ECO:0000256" key="4">
    <source>
        <dbReference type="ARBA" id="ARBA00022692"/>
    </source>
</evidence>
<evidence type="ECO:0000313" key="15">
    <source>
        <dbReference type="Proteomes" id="UP001142055"/>
    </source>
</evidence>
<comment type="subcellular location">
    <subcellularLocation>
        <location evidence="1">Membrane</location>
        <topology evidence="1">Multi-pass membrane protein</topology>
    </subcellularLocation>
</comment>
<dbReference type="GO" id="GO:0016887">
    <property type="term" value="F:ATP hydrolysis activity"/>
    <property type="evidence" value="ECO:0007669"/>
    <property type="project" value="InterPro"/>
</dbReference>
<feature type="transmembrane region" description="Helical" evidence="10">
    <location>
        <begin position="597"/>
        <end position="619"/>
    </location>
</feature>
<dbReference type="GO" id="GO:0016020">
    <property type="term" value="C:membrane"/>
    <property type="evidence" value="ECO:0007669"/>
    <property type="project" value="UniProtKB-SubCell"/>
</dbReference>
<feature type="transmembrane region" description="Helical" evidence="10">
    <location>
        <begin position="520"/>
        <end position="540"/>
    </location>
</feature>
<dbReference type="Pfam" id="PF00005">
    <property type="entry name" value="ABC_tran"/>
    <property type="match status" value="2"/>
</dbReference>
<dbReference type="FunFam" id="3.40.50.300:FF:000163">
    <property type="entry name" value="Multidrug resistance-associated protein member 4"/>
    <property type="match status" value="1"/>
</dbReference>
<dbReference type="SUPFAM" id="SSF52540">
    <property type="entry name" value="P-loop containing nucleoside triphosphate hydrolases"/>
    <property type="match status" value="2"/>
</dbReference>
<keyword evidence="4 10" id="KW-0812">Transmembrane</keyword>
<organism evidence="14 15">
    <name type="scientific">Blomia tropicalis</name>
    <name type="common">Mite</name>
    <dbReference type="NCBI Taxonomy" id="40697"/>
    <lineage>
        <taxon>Eukaryota</taxon>
        <taxon>Metazoa</taxon>
        <taxon>Ecdysozoa</taxon>
        <taxon>Arthropoda</taxon>
        <taxon>Chelicerata</taxon>
        <taxon>Arachnida</taxon>
        <taxon>Acari</taxon>
        <taxon>Acariformes</taxon>
        <taxon>Sarcoptiformes</taxon>
        <taxon>Astigmata</taxon>
        <taxon>Glycyphagoidea</taxon>
        <taxon>Echimyopodidae</taxon>
        <taxon>Blomia</taxon>
    </lineage>
</organism>
<dbReference type="SMART" id="SM00382">
    <property type="entry name" value="AAA"/>
    <property type="match status" value="2"/>
</dbReference>
<reference evidence="14" key="1">
    <citation type="submission" date="2022-12" db="EMBL/GenBank/DDBJ databases">
        <title>Genome assemblies of Blomia tropicalis.</title>
        <authorList>
            <person name="Cui Y."/>
        </authorList>
    </citation>
    <scope>NUCLEOTIDE SEQUENCE</scope>
    <source>
        <tissue evidence="14">Adult mites</tissue>
    </source>
</reference>
<comment type="similarity">
    <text evidence="2">Belongs to the ABC transporter superfamily. ABCC family. Conjugate transporter (TC 3.A.1.208) subfamily.</text>
</comment>
<dbReference type="InterPro" id="IPR003593">
    <property type="entry name" value="AAA+_ATPase"/>
</dbReference>
<keyword evidence="8 10" id="KW-1133">Transmembrane helix</keyword>
<dbReference type="InterPro" id="IPR036640">
    <property type="entry name" value="ABC1_TM_sf"/>
</dbReference>
<dbReference type="InterPro" id="IPR050173">
    <property type="entry name" value="ABC_transporter_C-like"/>
</dbReference>
<comment type="caution">
    <text evidence="14">The sequence shown here is derived from an EMBL/GenBank/DDBJ whole genome shotgun (WGS) entry which is preliminary data.</text>
</comment>
<accession>A0A9Q0RTC6</accession>
<evidence type="ECO:0000256" key="3">
    <source>
        <dbReference type="ARBA" id="ARBA00022448"/>
    </source>
</evidence>
<dbReference type="CDD" id="cd03244">
    <property type="entry name" value="ABCC_MRP_domain2"/>
    <property type="match status" value="1"/>
</dbReference>
<dbReference type="PROSITE" id="PS50893">
    <property type="entry name" value="ABC_TRANSPORTER_2"/>
    <property type="match status" value="2"/>
</dbReference>
<dbReference type="Pfam" id="PF00664">
    <property type="entry name" value="ABC_membrane"/>
    <property type="match status" value="1"/>
</dbReference>
<dbReference type="Gene3D" id="3.40.50.300">
    <property type="entry name" value="P-loop containing nucleotide triphosphate hydrolases"/>
    <property type="match status" value="2"/>
</dbReference>
<keyword evidence="3" id="KW-0813">Transport</keyword>
<dbReference type="InterPro" id="IPR003439">
    <property type="entry name" value="ABC_transporter-like_ATP-bd"/>
</dbReference>
<evidence type="ECO:0000256" key="7">
    <source>
        <dbReference type="ARBA" id="ARBA00022840"/>
    </source>
</evidence>
<keyword evidence="6" id="KW-0547">Nucleotide-binding</keyword>
<dbReference type="OMA" id="IVIMATH"/>
<feature type="signal peptide" evidence="11">
    <location>
        <begin position="1"/>
        <end position="17"/>
    </location>
</feature>
<keyword evidence="7" id="KW-0067">ATP-binding</keyword>
<dbReference type="InterPro" id="IPR011527">
    <property type="entry name" value="ABC1_TM_dom"/>
</dbReference>
<dbReference type="AlphaFoldDB" id="A0A9Q0RTC6"/>
<keyword evidence="11" id="KW-0732">Signal</keyword>
<feature type="transmembrane region" description="Helical" evidence="10">
    <location>
        <begin position="407"/>
        <end position="426"/>
    </location>
</feature>
<evidence type="ECO:0000256" key="1">
    <source>
        <dbReference type="ARBA" id="ARBA00004141"/>
    </source>
</evidence>
<proteinExistence type="inferred from homology"/>
<dbReference type="InterPro" id="IPR017871">
    <property type="entry name" value="ABC_transporter-like_CS"/>
</dbReference>
<keyword evidence="5" id="KW-0677">Repeat</keyword>
<feature type="domain" description="ABC transmembrane type-1" evidence="13">
    <location>
        <begin position="401"/>
        <end position="616"/>
    </location>
</feature>
<evidence type="ECO:0000256" key="5">
    <source>
        <dbReference type="ARBA" id="ARBA00022737"/>
    </source>
</evidence>
<name>A0A9Q0RTC6_BLOTA</name>
<dbReference type="PROSITE" id="PS50929">
    <property type="entry name" value="ABC_TM1F"/>
    <property type="match status" value="1"/>
</dbReference>
<evidence type="ECO:0000256" key="8">
    <source>
        <dbReference type="ARBA" id="ARBA00022989"/>
    </source>
</evidence>
<evidence type="ECO:0000256" key="2">
    <source>
        <dbReference type="ARBA" id="ARBA00009726"/>
    </source>
</evidence>
<protein>
    <submittedName>
        <fullName evidence="14">Uncharacterized protein</fullName>
    </submittedName>
</protein>
<dbReference type="InterPro" id="IPR027417">
    <property type="entry name" value="P-loop_NTPase"/>
</dbReference>
<dbReference type="PANTHER" id="PTHR24223">
    <property type="entry name" value="ATP-BINDING CASSETTE SUB-FAMILY C"/>
    <property type="match status" value="1"/>
</dbReference>
<evidence type="ECO:0000313" key="14">
    <source>
        <dbReference type="EMBL" id="KAJ6225236.1"/>
    </source>
</evidence>
<evidence type="ECO:0000259" key="13">
    <source>
        <dbReference type="PROSITE" id="PS50929"/>
    </source>
</evidence>
<evidence type="ECO:0000256" key="9">
    <source>
        <dbReference type="ARBA" id="ARBA00023136"/>
    </source>
</evidence>
<feature type="domain" description="ABC transporter" evidence="12">
    <location>
        <begin position="92"/>
        <end position="317"/>
    </location>
</feature>
<evidence type="ECO:0000256" key="11">
    <source>
        <dbReference type="SAM" id="SignalP"/>
    </source>
</evidence>
<keyword evidence="15" id="KW-1185">Reference proteome</keyword>
<dbReference type="SUPFAM" id="SSF90123">
    <property type="entry name" value="ABC transporter transmembrane region"/>
    <property type="match status" value="1"/>
</dbReference>